<gene>
    <name evidence="2" type="ORF">JYU34_021270</name>
</gene>
<organism evidence="2 3">
    <name type="scientific">Plutella xylostella</name>
    <name type="common">Diamondback moth</name>
    <name type="synonym">Plutella maculipennis</name>
    <dbReference type="NCBI Taxonomy" id="51655"/>
    <lineage>
        <taxon>Eukaryota</taxon>
        <taxon>Metazoa</taxon>
        <taxon>Ecdysozoa</taxon>
        <taxon>Arthropoda</taxon>
        <taxon>Hexapoda</taxon>
        <taxon>Insecta</taxon>
        <taxon>Pterygota</taxon>
        <taxon>Neoptera</taxon>
        <taxon>Endopterygota</taxon>
        <taxon>Lepidoptera</taxon>
        <taxon>Glossata</taxon>
        <taxon>Ditrysia</taxon>
        <taxon>Yponomeutoidea</taxon>
        <taxon>Plutellidae</taxon>
        <taxon>Plutella</taxon>
    </lineage>
</organism>
<feature type="compositionally biased region" description="Basic and acidic residues" evidence="1">
    <location>
        <begin position="1"/>
        <end position="14"/>
    </location>
</feature>
<evidence type="ECO:0000313" key="2">
    <source>
        <dbReference type="EMBL" id="KAG7296169.1"/>
    </source>
</evidence>
<sequence>MRELRLRMRQDRDGGAAAAESDPTAGDKDLVEATAEYEQTVSELQAQQPK</sequence>
<dbReference type="Proteomes" id="UP000823941">
    <property type="component" value="Chromosome 29"/>
</dbReference>
<feature type="region of interest" description="Disordered" evidence="1">
    <location>
        <begin position="1"/>
        <end position="27"/>
    </location>
</feature>
<evidence type="ECO:0000256" key="1">
    <source>
        <dbReference type="SAM" id="MobiDB-lite"/>
    </source>
</evidence>
<proteinExistence type="predicted"/>
<evidence type="ECO:0000313" key="3">
    <source>
        <dbReference type="Proteomes" id="UP000823941"/>
    </source>
</evidence>
<comment type="caution">
    <text evidence="2">The sequence shown here is derived from an EMBL/GenBank/DDBJ whole genome shotgun (WGS) entry which is preliminary data.</text>
</comment>
<accession>A0ABQ7PTE1</accession>
<protein>
    <submittedName>
        <fullName evidence="2">Uncharacterized protein</fullName>
    </submittedName>
</protein>
<dbReference type="EMBL" id="JAHIBW010000029">
    <property type="protein sequence ID" value="KAG7296169.1"/>
    <property type="molecule type" value="Genomic_DNA"/>
</dbReference>
<keyword evidence="3" id="KW-1185">Reference proteome</keyword>
<reference evidence="2 3" key="1">
    <citation type="submission" date="2021-06" db="EMBL/GenBank/DDBJ databases">
        <title>A haploid diamondback moth (Plutella xylostella L.) genome assembly resolves 31 chromosomes and identifies a diamide resistance mutation.</title>
        <authorList>
            <person name="Ward C.M."/>
            <person name="Perry K.D."/>
            <person name="Baker G."/>
            <person name="Powis K."/>
            <person name="Heckel D.G."/>
            <person name="Baxter S.W."/>
        </authorList>
    </citation>
    <scope>NUCLEOTIDE SEQUENCE [LARGE SCALE GENOMIC DNA]</scope>
    <source>
        <strain evidence="2 3">LV</strain>
        <tissue evidence="2">Single pupa</tissue>
    </source>
</reference>
<name>A0ABQ7PTE1_PLUXY</name>